<feature type="domain" description="B30.2/SPRY" evidence="9">
    <location>
        <begin position="325"/>
        <end position="410"/>
    </location>
</feature>
<protein>
    <submittedName>
        <fullName evidence="11">Butyrophilin subfamily 1 member A1-like isoform X1</fullName>
    </submittedName>
</protein>
<dbReference type="GO" id="GO:0050852">
    <property type="term" value="P:T cell receptor signaling pathway"/>
    <property type="evidence" value="ECO:0007669"/>
    <property type="project" value="TreeGrafter"/>
</dbReference>
<dbReference type="Pfam" id="PF22705">
    <property type="entry name" value="C2-set_3"/>
    <property type="match status" value="1"/>
</dbReference>
<keyword evidence="5" id="KW-0325">Glycoprotein</keyword>
<accession>A0A8J4XCR6</accession>
<dbReference type="Pfam" id="PF07686">
    <property type="entry name" value="V-set"/>
    <property type="match status" value="1"/>
</dbReference>
<feature type="non-terminal residue" evidence="11">
    <location>
        <position position="410"/>
    </location>
</feature>
<evidence type="ECO:0000259" key="10">
    <source>
        <dbReference type="PROSITE" id="PS50835"/>
    </source>
</evidence>
<dbReference type="EMBL" id="QNUK01000084">
    <property type="protein sequence ID" value="KAF5902793.1"/>
    <property type="molecule type" value="Genomic_DNA"/>
</dbReference>
<dbReference type="SMART" id="SM00409">
    <property type="entry name" value="IG"/>
    <property type="match status" value="1"/>
</dbReference>
<dbReference type="InterPro" id="IPR013106">
    <property type="entry name" value="Ig_V-set"/>
</dbReference>
<reference evidence="11" key="1">
    <citation type="submission" date="2020-07" db="EMBL/GenBank/DDBJ databases">
        <title>Clarias magur genome sequencing, assembly and annotation.</title>
        <authorList>
            <person name="Kushwaha B."/>
            <person name="Kumar R."/>
            <person name="Das P."/>
            <person name="Joshi C.G."/>
            <person name="Kumar D."/>
            <person name="Nagpure N.S."/>
            <person name="Pandey M."/>
            <person name="Agarwal S."/>
            <person name="Srivastava S."/>
            <person name="Singh M."/>
            <person name="Sahoo L."/>
            <person name="Jayasankar P."/>
            <person name="Meher P.K."/>
            <person name="Koringa P.G."/>
            <person name="Iquebal M.A."/>
            <person name="Das S.P."/>
            <person name="Bit A."/>
            <person name="Patnaik S."/>
            <person name="Patel N."/>
            <person name="Shah T.M."/>
            <person name="Hinsu A."/>
            <person name="Jena J.K."/>
        </authorList>
    </citation>
    <scope>NUCLEOTIDE SEQUENCE</scope>
    <source>
        <strain evidence="11">CIFAMagur01</strain>
        <tissue evidence="11">Testis</tissue>
    </source>
</reference>
<dbReference type="InterPro" id="IPR050504">
    <property type="entry name" value="IgSF_BTN/MOG"/>
</dbReference>
<dbReference type="PROSITE" id="PS50835">
    <property type="entry name" value="IG_LIKE"/>
    <property type="match status" value="2"/>
</dbReference>
<feature type="non-terminal residue" evidence="11">
    <location>
        <position position="1"/>
    </location>
</feature>
<dbReference type="SMART" id="SM00406">
    <property type="entry name" value="IGv"/>
    <property type="match status" value="1"/>
</dbReference>
<dbReference type="Gene3D" id="2.60.120.920">
    <property type="match status" value="1"/>
</dbReference>
<dbReference type="InterPro" id="IPR007110">
    <property type="entry name" value="Ig-like_dom"/>
</dbReference>
<gene>
    <name evidence="11" type="ORF">DAT39_007496</name>
</gene>
<dbReference type="SUPFAM" id="SSF49899">
    <property type="entry name" value="Concanavalin A-like lectins/glucanases"/>
    <property type="match status" value="1"/>
</dbReference>
<dbReference type="GO" id="GO:0050863">
    <property type="term" value="P:regulation of T cell activation"/>
    <property type="evidence" value="ECO:0007669"/>
    <property type="project" value="UniProtKB-ARBA"/>
</dbReference>
<evidence type="ECO:0000313" key="12">
    <source>
        <dbReference type="Proteomes" id="UP000727407"/>
    </source>
</evidence>
<dbReference type="InterPro" id="IPR043136">
    <property type="entry name" value="B30.2/SPRY_sf"/>
</dbReference>
<dbReference type="GO" id="GO:0005102">
    <property type="term" value="F:signaling receptor binding"/>
    <property type="evidence" value="ECO:0007669"/>
    <property type="project" value="TreeGrafter"/>
</dbReference>
<dbReference type="PROSITE" id="PS50188">
    <property type="entry name" value="B302_SPRY"/>
    <property type="match status" value="1"/>
</dbReference>
<dbReference type="InterPro" id="IPR003599">
    <property type="entry name" value="Ig_sub"/>
</dbReference>
<feature type="transmembrane region" description="Helical" evidence="8">
    <location>
        <begin position="285"/>
        <end position="306"/>
    </location>
</feature>
<keyword evidence="6" id="KW-0393">Immunoglobulin domain</keyword>
<evidence type="ECO:0000256" key="4">
    <source>
        <dbReference type="ARBA" id="ARBA00023157"/>
    </source>
</evidence>
<dbReference type="InterPro" id="IPR013783">
    <property type="entry name" value="Ig-like_fold"/>
</dbReference>
<dbReference type="GO" id="GO:1903037">
    <property type="term" value="P:regulation of leukocyte cell-cell adhesion"/>
    <property type="evidence" value="ECO:0007669"/>
    <property type="project" value="UniProtKB-ARBA"/>
</dbReference>
<dbReference type="InterPro" id="IPR053896">
    <property type="entry name" value="BTN3A2-like_Ig-C"/>
</dbReference>
<feature type="domain" description="Ig-like" evidence="10">
    <location>
        <begin position="180"/>
        <end position="267"/>
    </location>
</feature>
<feature type="region of interest" description="Disordered" evidence="7">
    <location>
        <begin position="349"/>
        <end position="377"/>
    </location>
</feature>
<dbReference type="Proteomes" id="UP000727407">
    <property type="component" value="Unassembled WGS sequence"/>
</dbReference>
<evidence type="ECO:0000259" key="9">
    <source>
        <dbReference type="PROSITE" id="PS50188"/>
    </source>
</evidence>
<dbReference type="InterPro" id="IPR013320">
    <property type="entry name" value="ConA-like_dom_sf"/>
</dbReference>
<dbReference type="GO" id="GO:0001817">
    <property type="term" value="P:regulation of cytokine production"/>
    <property type="evidence" value="ECO:0007669"/>
    <property type="project" value="TreeGrafter"/>
</dbReference>
<keyword evidence="8" id="KW-0812">Transmembrane</keyword>
<evidence type="ECO:0000256" key="5">
    <source>
        <dbReference type="ARBA" id="ARBA00023180"/>
    </source>
</evidence>
<keyword evidence="2" id="KW-0732">Signal</keyword>
<dbReference type="FunFam" id="2.60.40.10:FF:000142">
    <property type="entry name" value="V-set domain-containing T-cell activation inhibitor 1"/>
    <property type="match status" value="1"/>
</dbReference>
<evidence type="ECO:0000256" key="7">
    <source>
        <dbReference type="SAM" id="MobiDB-lite"/>
    </source>
</evidence>
<dbReference type="SUPFAM" id="SSF48726">
    <property type="entry name" value="Immunoglobulin"/>
    <property type="match status" value="2"/>
</dbReference>
<dbReference type="OrthoDB" id="10055806at2759"/>
<keyword evidence="3 8" id="KW-0472">Membrane</keyword>
<evidence type="ECO:0000256" key="8">
    <source>
        <dbReference type="SAM" id="Phobius"/>
    </source>
</evidence>
<organism evidence="11 12">
    <name type="scientific">Clarias magur</name>
    <name type="common">Asian catfish</name>
    <name type="synonym">Macropteronotus magur</name>
    <dbReference type="NCBI Taxonomy" id="1594786"/>
    <lineage>
        <taxon>Eukaryota</taxon>
        <taxon>Metazoa</taxon>
        <taxon>Chordata</taxon>
        <taxon>Craniata</taxon>
        <taxon>Vertebrata</taxon>
        <taxon>Euteleostomi</taxon>
        <taxon>Actinopterygii</taxon>
        <taxon>Neopterygii</taxon>
        <taxon>Teleostei</taxon>
        <taxon>Ostariophysi</taxon>
        <taxon>Siluriformes</taxon>
        <taxon>Clariidae</taxon>
        <taxon>Clarias</taxon>
    </lineage>
</organism>
<evidence type="ECO:0000256" key="6">
    <source>
        <dbReference type="ARBA" id="ARBA00023319"/>
    </source>
</evidence>
<evidence type="ECO:0000256" key="2">
    <source>
        <dbReference type="ARBA" id="ARBA00022729"/>
    </source>
</evidence>
<dbReference type="Gene3D" id="2.60.40.10">
    <property type="entry name" value="Immunoglobulins"/>
    <property type="match status" value="2"/>
</dbReference>
<dbReference type="AlphaFoldDB" id="A0A8J4XCR6"/>
<dbReference type="PANTHER" id="PTHR24100:SF151">
    <property type="entry name" value="ICOS LIGAND"/>
    <property type="match status" value="1"/>
</dbReference>
<keyword evidence="12" id="KW-1185">Reference proteome</keyword>
<evidence type="ECO:0000313" key="11">
    <source>
        <dbReference type="EMBL" id="KAF5902793.1"/>
    </source>
</evidence>
<proteinExistence type="predicted"/>
<keyword evidence="4" id="KW-1015">Disulfide bond</keyword>
<feature type="domain" description="Ig-like" evidence="10">
    <location>
        <begin position="74"/>
        <end position="172"/>
    </location>
</feature>
<dbReference type="SMART" id="SM00589">
    <property type="entry name" value="PRY"/>
    <property type="match status" value="1"/>
</dbReference>
<sequence length="410" mass="46384">AVPVSLQVVGVIYILYGLQCRKKRSHAILGAGLLLGERMMFSCVILLILSSFMEAYSEHLKVTGPEAPLVAVAGEDLVLPCYVKPSTSAVNMTVEWFRPHVEDSLVHLYKDHGDRNEKQAQSYRGRTMLFKEELQKGNASLKLSAVQVSDGGKYKCFIEDKSWSDDITLNVTVEAQGSHPVITMESYDRTGGVNLVCDSRGWNPAPAVLWLDRKGDTLPAEETQIHRETEGLSVKRRITVYDNRDSNRFYCRLLQQHHMIEAEVIIDSEVFDAWKWNVDASKRNVWISVLACFLAVGLILTAVICYKKVKKMEAEMQKEKQYAELQRQRVEDEFLKKKKKFAVDVTLDPDTAHTAGGQEVTHEDTRQETLTNPPERFTDDHSVVGKQSFSSGSFYYEVQVIEKTGWTLGV</sequence>
<dbReference type="InterPro" id="IPR006574">
    <property type="entry name" value="PRY"/>
</dbReference>
<evidence type="ECO:0000256" key="1">
    <source>
        <dbReference type="ARBA" id="ARBA00004370"/>
    </source>
</evidence>
<dbReference type="InterPro" id="IPR036179">
    <property type="entry name" value="Ig-like_dom_sf"/>
</dbReference>
<evidence type="ECO:0000256" key="3">
    <source>
        <dbReference type="ARBA" id="ARBA00023136"/>
    </source>
</evidence>
<dbReference type="InterPro" id="IPR001870">
    <property type="entry name" value="B30.2/SPRY"/>
</dbReference>
<keyword evidence="8" id="KW-1133">Transmembrane helix</keyword>
<comment type="caution">
    <text evidence="11">The sequence shown here is derived from an EMBL/GenBank/DDBJ whole genome shotgun (WGS) entry which is preliminary data.</text>
</comment>
<comment type="subcellular location">
    <subcellularLocation>
        <location evidence="1">Membrane</location>
    </subcellularLocation>
</comment>
<name>A0A8J4XCR6_CLAMG</name>
<dbReference type="GO" id="GO:0009897">
    <property type="term" value="C:external side of plasma membrane"/>
    <property type="evidence" value="ECO:0007669"/>
    <property type="project" value="TreeGrafter"/>
</dbReference>
<dbReference type="PANTHER" id="PTHR24100">
    <property type="entry name" value="BUTYROPHILIN"/>
    <property type="match status" value="1"/>
</dbReference>